<keyword evidence="2" id="KW-1185">Reference proteome</keyword>
<evidence type="ECO:0000313" key="1">
    <source>
        <dbReference type="EMBL" id="KAH1166735.1"/>
    </source>
</evidence>
<name>A0A9D3WTZ6_9SAUR</name>
<dbReference type="EMBL" id="JAHDVG010000487">
    <property type="protein sequence ID" value="KAH1166735.1"/>
    <property type="molecule type" value="Genomic_DNA"/>
</dbReference>
<reference evidence="1" key="1">
    <citation type="submission" date="2021-09" db="EMBL/GenBank/DDBJ databases">
        <title>The genome of Mauremys mutica provides insights into the evolution of semi-aquatic lifestyle.</title>
        <authorList>
            <person name="Gong S."/>
            <person name="Gao Y."/>
        </authorList>
    </citation>
    <scope>NUCLEOTIDE SEQUENCE</scope>
    <source>
        <strain evidence="1">MM-2020</strain>
        <tissue evidence="1">Muscle</tissue>
    </source>
</reference>
<proteinExistence type="predicted"/>
<dbReference type="PANTHER" id="PTHR35617">
    <property type="entry name" value="PHAGE_INTEGRASE DOMAIN-CONTAINING PROTEIN"/>
    <property type="match status" value="1"/>
</dbReference>
<comment type="caution">
    <text evidence="1">The sequence shown here is derived from an EMBL/GenBank/DDBJ whole genome shotgun (WGS) entry which is preliminary data.</text>
</comment>
<sequence length="121" mass="13469">MSVLAFYIERTKLFWELTQLFVAIAELIKGLPVLSQKISSCITACIRACYDLAKIPAPMLTAHFARAQASSAAFLAQVAIHDIWRADTWVSIHTFTSHYAIMQQARDDAAFGRAVLQSVTH</sequence>
<dbReference type="AlphaFoldDB" id="A0A9D3WTZ6"/>
<evidence type="ECO:0000313" key="2">
    <source>
        <dbReference type="Proteomes" id="UP000827986"/>
    </source>
</evidence>
<dbReference type="Proteomes" id="UP000827986">
    <property type="component" value="Unassembled WGS sequence"/>
</dbReference>
<organism evidence="1 2">
    <name type="scientific">Mauremys mutica</name>
    <name type="common">yellowpond turtle</name>
    <dbReference type="NCBI Taxonomy" id="74926"/>
    <lineage>
        <taxon>Eukaryota</taxon>
        <taxon>Metazoa</taxon>
        <taxon>Chordata</taxon>
        <taxon>Craniata</taxon>
        <taxon>Vertebrata</taxon>
        <taxon>Euteleostomi</taxon>
        <taxon>Archelosauria</taxon>
        <taxon>Testudinata</taxon>
        <taxon>Testudines</taxon>
        <taxon>Cryptodira</taxon>
        <taxon>Durocryptodira</taxon>
        <taxon>Testudinoidea</taxon>
        <taxon>Geoemydidae</taxon>
        <taxon>Geoemydinae</taxon>
        <taxon>Mauremys</taxon>
    </lineage>
</organism>
<gene>
    <name evidence="1" type="ORF">KIL84_015907</name>
</gene>
<accession>A0A9D3WTZ6</accession>
<dbReference type="PANTHER" id="PTHR35617:SF3">
    <property type="entry name" value="CORE-BINDING (CB) DOMAIN-CONTAINING PROTEIN"/>
    <property type="match status" value="1"/>
</dbReference>
<protein>
    <submittedName>
        <fullName evidence="1">Uncharacterized protein</fullName>
    </submittedName>
</protein>